<feature type="region of interest" description="Disordered" evidence="11">
    <location>
        <begin position="99"/>
        <end position="235"/>
    </location>
</feature>
<evidence type="ECO:0000256" key="2">
    <source>
        <dbReference type="ARBA" id="ARBA00011056"/>
    </source>
</evidence>
<keyword evidence="5" id="KW-0653">Protein transport</keyword>
<keyword evidence="3" id="KW-0813">Transport</keyword>
<evidence type="ECO:0000313" key="12">
    <source>
        <dbReference type="EMBL" id="KIV78795.1"/>
    </source>
</evidence>
<feature type="region of interest" description="Disordered" evidence="11">
    <location>
        <begin position="1"/>
        <end position="25"/>
    </location>
</feature>
<dbReference type="GO" id="GO:0000822">
    <property type="term" value="F:inositol hexakisphosphate binding"/>
    <property type="evidence" value="ECO:0007669"/>
    <property type="project" value="TreeGrafter"/>
</dbReference>
<dbReference type="PANTHER" id="PTHR12960:SF0">
    <property type="entry name" value="MRNA EXPORT FACTOR GLE1"/>
    <property type="match status" value="1"/>
</dbReference>
<dbReference type="GO" id="GO:0031369">
    <property type="term" value="F:translation initiation factor binding"/>
    <property type="evidence" value="ECO:0007669"/>
    <property type="project" value="TreeGrafter"/>
</dbReference>
<dbReference type="GO" id="GO:0005543">
    <property type="term" value="F:phospholipid binding"/>
    <property type="evidence" value="ECO:0007669"/>
    <property type="project" value="TreeGrafter"/>
</dbReference>
<evidence type="ECO:0000256" key="8">
    <source>
        <dbReference type="ARBA" id="ARBA00023242"/>
    </source>
</evidence>
<evidence type="ECO:0000256" key="1">
    <source>
        <dbReference type="ARBA" id="ARBA00004567"/>
    </source>
</evidence>
<evidence type="ECO:0000256" key="9">
    <source>
        <dbReference type="ARBA" id="ARBA00026227"/>
    </source>
</evidence>
<dbReference type="PANTHER" id="PTHR12960">
    <property type="entry name" value="GLE-1-RELATED"/>
    <property type="match status" value="1"/>
</dbReference>
<feature type="compositionally biased region" description="Polar residues" evidence="11">
    <location>
        <begin position="1"/>
        <end position="13"/>
    </location>
</feature>
<keyword evidence="7" id="KW-0906">Nuclear pore complex</keyword>
<accession>A0A0D1VRT2</accession>
<keyword evidence="6" id="KW-0811">Translocation</keyword>
<protein>
    <recommendedName>
        <fullName evidence="9">mRNA export factor GLE1</fullName>
    </recommendedName>
    <alternativeName>
        <fullName evidence="10">Nucleoporin GLE1</fullName>
    </alternativeName>
</protein>
<evidence type="ECO:0000256" key="11">
    <source>
        <dbReference type="SAM" id="MobiDB-lite"/>
    </source>
</evidence>
<dbReference type="Gene3D" id="1.25.40.510">
    <property type="entry name" value="GLE1-like"/>
    <property type="match status" value="1"/>
</dbReference>
<evidence type="ECO:0000256" key="10">
    <source>
        <dbReference type="ARBA" id="ARBA00029983"/>
    </source>
</evidence>
<evidence type="ECO:0000256" key="7">
    <source>
        <dbReference type="ARBA" id="ARBA00023132"/>
    </source>
</evidence>
<dbReference type="GO" id="GO:0044614">
    <property type="term" value="C:nuclear pore cytoplasmic filaments"/>
    <property type="evidence" value="ECO:0007669"/>
    <property type="project" value="TreeGrafter"/>
</dbReference>
<dbReference type="OrthoDB" id="420884at2759"/>
<dbReference type="GO" id="GO:0016973">
    <property type="term" value="P:poly(A)+ mRNA export from nucleus"/>
    <property type="evidence" value="ECO:0007669"/>
    <property type="project" value="InterPro"/>
</dbReference>
<dbReference type="Proteomes" id="UP000053599">
    <property type="component" value="Unassembled WGS sequence"/>
</dbReference>
<comment type="subcellular location">
    <subcellularLocation>
        <location evidence="1">Nucleus</location>
        <location evidence="1">Nuclear pore complex</location>
    </subcellularLocation>
</comment>
<organism evidence="12 13">
    <name type="scientific">Exophiala sideris</name>
    <dbReference type="NCBI Taxonomy" id="1016849"/>
    <lineage>
        <taxon>Eukaryota</taxon>
        <taxon>Fungi</taxon>
        <taxon>Dikarya</taxon>
        <taxon>Ascomycota</taxon>
        <taxon>Pezizomycotina</taxon>
        <taxon>Eurotiomycetes</taxon>
        <taxon>Chaetothyriomycetidae</taxon>
        <taxon>Chaetothyriales</taxon>
        <taxon>Herpotrichiellaceae</taxon>
        <taxon>Exophiala</taxon>
    </lineage>
</organism>
<evidence type="ECO:0000256" key="6">
    <source>
        <dbReference type="ARBA" id="ARBA00023010"/>
    </source>
</evidence>
<keyword evidence="4" id="KW-0509">mRNA transport</keyword>
<dbReference type="Pfam" id="PF07817">
    <property type="entry name" value="GLE1"/>
    <property type="match status" value="1"/>
</dbReference>
<feature type="compositionally biased region" description="Basic and acidic residues" evidence="11">
    <location>
        <begin position="99"/>
        <end position="206"/>
    </location>
</feature>
<dbReference type="HOGENOM" id="CLU_018821_1_0_1"/>
<dbReference type="InterPro" id="IPR012476">
    <property type="entry name" value="GLE1"/>
</dbReference>
<dbReference type="STRING" id="1016849.A0A0D1VRT2"/>
<dbReference type="GO" id="GO:0015031">
    <property type="term" value="P:protein transport"/>
    <property type="evidence" value="ECO:0007669"/>
    <property type="project" value="UniProtKB-KW"/>
</dbReference>
<dbReference type="AlphaFoldDB" id="A0A0D1VRT2"/>
<keyword evidence="8" id="KW-0539">Nucleus</keyword>
<reference evidence="12 13" key="1">
    <citation type="submission" date="2015-01" db="EMBL/GenBank/DDBJ databases">
        <title>The Genome Sequence of Exophiala sideris CBS121828.</title>
        <authorList>
            <consortium name="The Broad Institute Genomics Platform"/>
            <person name="Cuomo C."/>
            <person name="de Hoog S."/>
            <person name="Gorbushina A."/>
            <person name="Stielow B."/>
            <person name="Teixiera M."/>
            <person name="Abouelleil A."/>
            <person name="Chapman S.B."/>
            <person name="Priest M."/>
            <person name="Young S.K."/>
            <person name="Wortman J."/>
            <person name="Nusbaum C."/>
            <person name="Birren B."/>
        </authorList>
    </citation>
    <scope>NUCLEOTIDE SEQUENCE [LARGE SCALE GENOMIC DNA]</scope>
    <source>
        <strain evidence="12 13">CBS 121828</strain>
    </source>
</reference>
<evidence type="ECO:0000256" key="3">
    <source>
        <dbReference type="ARBA" id="ARBA00022448"/>
    </source>
</evidence>
<comment type="similarity">
    <text evidence="2">Belongs to the GLE1 family.</text>
</comment>
<gene>
    <name evidence="12" type="ORF">PV11_06405</name>
</gene>
<evidence type="ECO:0000256" key="5">
    <source>
        <dbReference type="ARBA" id="ARBA00022927"/>
    </source>
</evidence>
<evidence type="ECO:0000313" key="13">
    <source>
        <dbReference type="Proteomes" id="UP000053599"/>
    </source>
</evidence>
<sequence length="565" mass="64721">MALHSSPFQARNSPRSRRNEDSPSRQLQFELERAFSQIHLQEVERQKLHAYQRRQQCEELDAKESAKAEAHRAELNVATAQHEIVRQQAEAVLQAYLKQEEEERRRREEERRRQEEEARRRHEEEQARKRAEQERKEREERERREREQRAREEAERYAINERQKAEAQKAEAEAEANKRKEEETARRKQQEEQAKAEQEARTKKVEAAATASAPIPPRSVAPTPVSSKSSTTEAEHQNYLAIHKKLKRFRSEFWEKVKKDPTLKPHVGDMRRAIKTSVGQLTDDKVGNKKAHDRVRLTLHKALNEVPSPPVPVSDYLPAHLSLHDGGETTVPSLVLYLLSMFSKAIINAFVGECAVNSKAGEPIGTLVAQIFSMPELQFPRRVAAGNAPSSESLISILMCKFHASAPALFGVYGPETTSAGRRRIGWRLDEISHGKKAFVTENKHYDRQTGLGIGYASIALRNFSRTRFSNPWPPVHFWSSLAHIVNTPPSEVQTTHLILLRSMLENNAIDRFVLFFGAAAIAALRQALVEFPRTLPREMQEKPISKALGLMIDAWKTEKHFRLD</sequence>
<dbReference type="GO" id="GO:0005737">
    <property type="term" value="C:cytoplasm"/>
    <property type="evidence" value="ECO:0007669"/>
    <property type="project" value="TreeGrafter"/>
</dbReference>
<dbReference type="InterPro" id="IPR038506">
    <property type="entry name" value="GLE1-like_sf"/>
</dbReference>
<dbReference type="EMBL" id="KN846953">
    <property type="protein sequence ID" value="KIV78795.1"/>
    <property type="molecule type" value="Genomic_DNA"/>
</dbReference>
<proteinExistence type="inferred from homology"/>
<evidence type="ECO:0000256" key="4">
    <source>
        <dbReference type="ARBA" id="ARBA00022816"/>
    </source>
</evidence>
<name>A0A0D1VRT2_9EURO</name>